<protein>
    <submittedName>
        <fullName evidence="10">Facilitated trehalose transporter Tret1</fullName>
    </submittedName>
</protein>
<evidence type="ECO:0000256" key="2">
    <source>
        <dbReference type="ARBA" id="ARBA00022448"/>
    </source>
</evidence>
<evidence type="ECO:0000256" key="6">
    <source>
        <dbReference type="ARBA" id="ARBA00022989"/>
    </source>
</evidence>
<dbReference type="PANTHER" id="PTHR48021">
    <property type="match status" value="1"/>
</dbReference>
<keyword evidence="4" id="KW-0762">Sugar transport</keyword>
<feature type="transmembrane region" description="Helical" evidence="8">
    <location>
        <begin position="393"/>
        <end position="412"/>
    </location>
</feature>
<dbReference type="InterPro" id="IPR020846">
    <property type="entry name" value="MFS_dom"/>
</dbReference>
<proteinExistence type="predicted"/>
<evidence type="ECO:0000313" key="10">
    <source>
        <dbReference type="EMBL" id="JAG15346.1"/>
    </source>
</evidence>
<dbReference type="GO" id="GO:0022857">
    <property type="term" value="F:transmembrane transporter activity"/>
    <property type="evidence" value="ECO:0007669"/>
    <property type="project" value="InterPro"/>
</dbReference>
<feature type="transmembrane region" description="Helical" evidence="8">
    <location>
        <begin position="65"/>
        <end position="86"/>
    </location>
</feature>
<name>A0A0A9X6R9_LYGHE</name>
<feature type="non-terminal residue" evidence="10">
    <location>
        <position position="1"/>
    </location>
</feature>
<feature type="domain" description="Major facilitator superfamily (MFS) profile" evidence="9">
    <location>
        <begin position="22"/>
        <end position="446"/>
    </location>
</feature>
<keyword evidence="6 8" id="KW-1133">Transmembrane helix</keyword>
<reference evidence="10" key="2">
    <citation type="submission" date="2014-07" db="EMBL/GenBank/DDBJ databases">
        <authorList>
            <person name="Hull J."/>
        </authorList>
    </citation>
    <scope>NUCLEOTIDE SEQUENCE</scope>
</reference>
<evidence type="ECO:0000256" key="5">
    <source>
        <dbReference type="ARBA" id="ARBA00022692"/>
    </source>
</evidence>
<comment type="subcellular location">
    <subcellularLocation>
        <location evidence="1">Cell membrane</location>
        <topology evidence="1">Multi-pass membrane protein</topology>
    </subcellularLocation>
</comment>
<gene>
    <name evidence="10" type="primary">Tret1_58</name>
    <name evidence="10" type="ORF">CM83_38582</name>
</gene>
<dbReference type="AlphaFoldDB" id="A0A0A9X6R9"/>
<feature type="transmembrane region" description="Helical" evidence="8">
    <location>
        <begin position="320"/>
        <end position="342"/>
    </location>
</feature>
<dbReference type="InterPro" id="IPR050549">
    <property type="entry name" value="MFS_Trehalose_Transporter"/>
</dbReference>
<organism evidence="10">
    <name type="scientific">Lygus hesperus</name>
    <name type="common">Western plant bug</name>
    <dbReference type="NCBI Taxonomy" id="30085"/>
    <lineage>
        <taxon>Eukaryota</taxon>
        <taxon>Metazoa</taxon>
        <taxon>Ecdysozoa</taxon>
        <taxon>Arthropoda</taxon>
        <taxon>Hexapoda</taxon>
        <taxon>Insecta</taxon>
        <taxon>Pterygota</taxon>
        <taxon>Neoptera</taxon>
        <taxon>Paraneoptera</taxon>
        <taxon>Hemiptera</taxon>
        <taxon>Heteroptera</taxon>
        <taxon>Panheteroptera</taxon>
        <taxon>Cimicomorpha</taxon>
        <taxon>Miridae</taxon>
        <taxon>Mirini</taxon>
        <taxon>Lygus</taxon>
    </lineage>
</organism>
<evidence type="ECO:0000256" key="4">
    <source>
        <dbReference type="ARBA" id="ARBA00022597"/>
    </source>
</evidence>
<accession>A0A0A9X6R9</accession>
<feature type="transmembrane region" description="Helical" evidence="8">
    <location>
        <begin position="23"/>
        <end position="45"/>
    </location>
</feature>
<keyword evidence="2" id="KW-0813">Transport</keyword>
<dbReference type="Gene3D" id="1.20.1250.20">
    <property type="entry name" value="MFS general substrate transporter like domains"/>
    <property type="match status" value="1"/>
</dbReference>
<feature type="transmembrane region" description="Helical" evidence="8">
    <location>
        <begin position="177"/>
        <end position="196"/>
    </location>
</feature>
<feature type="transmembrane region" description="Helical" evidence="8">
    <location>
        <begin position="93"/>
        <end position="113"/>
    </location>
</feature>
<dbReference type="PROSITE" id="PS50850">
    <property type="entry name" value="MFS"/>
    <property type="match status" value="1"/>
</dbReference>
<sequence>TTNVTFIEDMFVSHISFGKYGQWVAAITGAATLFVSGNLISWPAAVLPKIRDGTAGYSLSPDEQTWMVSILFVGAVSSPIPCSYIMDKIGRKNILMLATFMGVITWIILIFATTIVPIYIARILSGCFCGIEYTVVSNFIAESVDPEIRGRLGTLMTIMYSCGAFFVSLISFCSYQVITIICLVNVVLLFVCFLFLPETPYFYLMHGKRKEAEQSVKWLKGSCGPDELNRIEDAIKEQLQNSGSYLDIFRNPVNLKSFLMVEVLKFVAAGSSDVFLMTYAPLIIPDAWITAQQSYIVLCIVWVGSALIASVFMDRFNRRSVMTVSCAGATVGLLITAVWYYLRDSTTVDVRSTNWLPLILTIIIGAFETVGLFNIPNIYKGEVFAINIKSKACALSCVTACFFEGLNNYTFFPINDNIGFYFNFVKSAITAIVGLVFTLFVMVETKGKTLEDIQDMLNSRYARAAKEAPPVEAESSR</sequence>
<keyword evidence="5 8" id="KW-0812">Transmembrane</keyword>
<reference evidence="10" key="1">
    <citation type="journal article" date="2014" name="PLoS ONE">
        <title>Transcriptome-Based Identification of ABC Transporters in the Western Tarnished Plant Bug Lygus hesperus.</title>
        <authorList>
            <person name="Hull J.J."/>
            <person name="Chaney K."/>
            <person name="Geib S.M."/>
            <person name="Fabrick J.A."/>
            <person name="Brent C.S."/>
            <person name="Walsh D."/>
            <person name="Lavine L.C."/>
        </authorList>
    </citation>
    <scope>NUCLEOTIDE SEQUENCE</scope>
</reference>
<evidence type="ECO:0000256" key="8">
    <source>
        <dbReference type="SAM" id="Phobius"/>
    </source>
</evidence>
<feature type="transmembrane region" description="Helical" evidence="8">
    <location>
        <begin position="418"/>
        <end position="443"/>
    </location>
</feature>
<dbReference type="PANTHER" id="PTHR48021:SF46">
    <property type="entry name" value="MAJOR FACILITATOR SUPERFAMILY (MFS) PROFILE DOMAIN-CONTAINING PROTEIN"/>
    <property type="match status" value="1"/>
</dbReference>
<dbReference type="Pfam" id="PF00083">
    <property type="entry name" value="Sugar_tr"/>
    <property type="match status" value="1"/>
</dbReference>
<keyword evidence="7 8" id="KW-0472">Membrane</keyword>
<dbReference type="InterPro" id="IPR005828">
    <property type="entry name" value="MFS_sugar_transport-like"/>
</dbReference>
<feature type="transmembrane region" description="Helical" evidence="8">
    <location>
        <begin position="119"/>
        <end position="140"/>
    </location>
</feature>
<dbReference type="SUPFAM" id="SSF103473">
    <property type="entry name" value="MFS general substrate transporter"/>
    <property type="match status" value="1"/>
</dbReference>
<feature type="transmembrane region" description="Helical" evidence="8">
    <location>
        <begin position="354"/>
        <end position="373"/>
    </location>
</feature>
<dbReference type="InterPro" id="IPR036259">
    <property type="entry name" value="MFS_trans_sf"/>
</dbReference>
<evidence type="ECO:0000256" key="1">
    <source>
        <dbReference type="ARBA" id="ARBA00004651"/>
    </source>
</evidence>
<dbReference type="EMBL" id="GBHO01028258">
    <property type="protein sequence ID" value="JAG15346.1"/>
    <property type="molecule type" value="Transcribed_RNA"/>
</dbReference>
<keyword evidence="3" id="KW-1003">Cell membrane</keyword>
<dbReference type="FunFam" id="1.20.1250.20:FF:000218">
    <property type="entry name" value="facilitated trehalose transporter Tret1"/>
    <property type="match status" value="1"/>
</dbReference>
<evidence type="ECO:0000259" key="9">
    <source>
        <dbReference type="PROSITE" id="PS50850"/>
    </source>
</evidence>
<evidence type="ECO:0000256" key="7">
    <source>
        <dbReference type="ARBA" id="ARBA00023136"/>
    </source>
</evidence>
<dbReference type="GO" id="GO:0005886">
    <property type="term" value="C:plasma membrane"/>
    <property type="evidence" value="ECO:0007669"/>
    <property type="project" value="UniProtKB-SubCell"/>
</dbReference>
<feature type="transmembrane region" description="Helical" evidence="8">
    <location>
        <begin position="295"/>
        <end position="313"/>
    </location>
</feature>
<feature type="transmembrane region" description="Helical" evidence="8">
    <location>
        <begin position="152"/>
        <end position="171"/>
    </location>
</feature>
<evidence type="ECO:0000256" key="3">
    <source>
        <dbReference type="ARBA" id="ARBA00022475"/>
    </source>
</evidence>
<feature type="transmembrane region" description="Helical" evidence="8">
    <location>
        <begin position="263"/>
        <end position="283"/>
    </location>
</feature>